<dbReference type="InterPro" id="IPR001466">
    <property type="entry name" value="Beta-lactam-related"/>
</dbReference>
<dbReference type="PATRIC" id="fig|187330.3.peg.2571"/>
<dbReference type="SUPFAM" id="SSF56601">
    <property type="entry name" value="beta-lactamase/transpeptidase-like"/>
    <property type="match status" value="1"/>
</dbReference>
<sequence length="454" mass="50433">MKKHITIGFFLAIYTLSAQAQESKFEAVLACHNSADAPGMAIRLEQSGSLAYSGAIGLANMTTLRELHVDDVFQIGSVTKTFTAAAILKLSEQKKLSLQDSLVKYIPDINPEYKYLSIERILSHTSGLPDYLGDPHVTALYDQYAPLDQVIKSISKQSVLSKPGMEYSYSNLGYVLLGKVIEASSGVSYEQFLSQTFFTPLKMNNTFVITKGTTTGEVKGYTSEPNKPDQYLSPEQSIQRKWNVDRSWIASAGAIASTLADMSLWQNALKSGQVISAHNFQLMTTQAALINKDRINYGYGVDVYPISGLNSFSHQGMVPGFFTWHVYFPTVDLTATAFANIDSKHPGPALLDMIALQLNLSPQPVKGEKAARTARSLIGRYQSADMKMLTISYENNVLYSHYEGEEKRKIIPRENNAYSYECTENYFQLRDNNGTNEIVPVSLYHGEQSPLIKL</sequence>
<gene>
    <name evidence="3" type="ORF">ADS77_19595</name>
</gene>
<keyword evidence="1" id="KW-0732">Signal</keyword>
<evidence type="ECO:0000259" key="2">
    <source>
        <dbReference type="Pfam" id="PF00144"/>
    </source>
</evidence>
<dbReference type="EMBL" id="LHPH01000030">
    <property type="protein sequence ID" value="KPH56970.1"/>
    <property type="molecule type" value="Genomic_DNA"/>
</dbReference>
<dbReference type="Pfam" id="PF00144">
    <property type="entry name" value="Beta-lactamase"/>
    <property type="match status" value="1"/>
</dbReference>
<dbReference type="InterPro" id="IPR023650">
    <property type="entry name" value="Beta-lactam_class-A_AS"/>
</dbReference>
<feature type="chain" id="PRO_5005870257" evidence="1">
    <location>
        <begin position="21"/>
        <end position="454"/>
    </location>
</feature>
<accession>A0A0N1EDH3</accession>
<dbReference type="AlphaFoldDB" id="A0A0N1EDH3"/>
<dbReference type="PROSITE" id="PS00146">
    <property type="entry name" value="BETA_LACTAMASE_A"/>
    <property type="match status" value="1"/>
</dbReference>
<dbReference type="RefSeq" id="WP_054455916.1">
    <property type="nucleotide sequence ID" value="NZ_LHPH01000030.1"/>
</dbReference>
<feature type="domain" description="Beta-lactamase-related" evidence="2">
    <location>
        <begin position="34"/>
        <end position="349"/>
    </location>
</feature>
<evidence type="ECO:0000313" key="3">
    <source>
        <dbReference type="EMBL" id="KPH56970.1"/>
    </source>
</evidence>
<feature type="signal peptide" evidence="1">
    <location>
        <begin position="1"/>
        <end position="20"/>
    </location>
</feature>
<evidence type="ECO:0000256" key="1">
    <source>
        <dbReference type="SAM" id="SignalP"/>
    </source>
</evidence>
<dbReference type="PANTHER" id="PTHR46825:SF9">
    <property type="entry name" value="BETA-LACTAMASE-RELATED DOMAIN-CONTAINING PROTEIN"/>
    <property type="match status" value="1"/>
</dbReference>
<protein>
    <submittedName>
        <fullName evidence="3">Beta-lactamase</fullName>
    </submittedName>
</protein>
<reference evidence="3 4" key="1">
    <citation type="submission" date="2015-08" db="EMBL/GenBank/DDBJ databases">
        <title>Draft Genome Sequence of Pseudoalteromonas porphyrae UCD-SED14.</title>
        <authorList>
            <person name="Coil D.A."/>
            <person name="Jospin G."/>
            <person name="Lee R.D."/>
            <person name="Eisen J.A."/>
        </authorList>
    </citation>
    <scope>NUCLEOTIDE SEQUENCE [LARGE SCALE GENOMIC DNA]</scope>
    <source>
        <strain evidence="3 4">UCD-SED14</strain>
    </source>
</reference>
<dbReference type="InterPro" id="IPR012338">
    <property type="entry name" value="Beta-lactam/transpept-like"/>
</dbReference>
<dbReference type="Proteomes" id="UP000037848">
    <property type="component" value="Unassembled WGS sequence"/>
</dbReference>
<dbReference type="STRING" id="187330.AMS58_00550"/>
<name>A0A0N1EDH3_9GAMM</name>
<organism evidence="3 4">
    <name type="scientific">Pseudoalteromonas porphyrae</name>
    <dbReference type="NCBI Taxonomy" id="187330"/>
    <lineage>
        <taxon>Bacteria</taxon>
        <taxon>Pseudomonadati</taxon>
        <taxon>Pseudomonadota</taxon>
        <taxon>Gammaproteobacteria</taxon>
        <taxon>Alteromonadales</taxon>
        <taxon>Pseudoalteromonadaceae</taxon>
        <taxon>Pseudoalteromonas</taxon>
    </lineage>
</organism>
<proteinExistence type="predicted"/>
<dbReference type="PANTHER" id="PTHR46825">
    <property type="entry name" value="D-ALANYL-D-ALANINE-CARBOXYPEPTIDASE/ENDOPEPTIDASE AMPH"/>
    <property type="match status" value="1"/>
</dbReference>
<evidence type="ECO:0000313" key="4">
    <source>
        <dbReference type="Proteomes" id="UP000037848"/>
    </source>
</evidence>
<dbReference type="Gene3D" id="3.40.710.10">
    <property type="entry name" value="DD-peptidase/beta-lactamase superfamily"/>
    <property type="match status" value="1"/>
</dbReference>
<keyword evidence="4" id="KW-1185">Reference proteome</keyword>
<dbReference type="InterPro" id="IPR050491">
    <property type="entry name" value="AmpC-like"/>
</dbReference>
<comment type="caution">
    <text evidence="3">The sequence shown here is derived from an EMBL/GenBank/DDBJ whole genome shotgun (WGS) entry which is preliminary data.</text>
</comment>